<sequence>MLEQWYMNEQQAIKIDDFIGKHLLFKKDVDELLLSEMQMDVGQFSLIYKIWKRN</sequence>
<evidence type="ECO:0000313" key="1">
    <source>
        <dbReference type="EMBL" id="GHE32974.1"/>
    </source>
</evidence>
<dbReference type="EMBL" id="BNAF01000005">
    <property type="protein sequence ID" value="GHE32974.1"/>
    <property type="molecule type" value="Genomic_DNA"/>
</dbReference>
<accession>A0ABQ3HWG9</accession>
<organism evidence="1 2">
    <name type="scientific">Sphingobacterium griseoflavum</name>
    <dbReference type="NCBI Taxonomy" id="1474952"/>
    <lineage>
        <taxon>Bacteria</taxon>
        <taxon>Pseudomonadati</taxon>
        <taxon>Bacteroidota</taxon>
        <taxon>Sphingobacteriia</taxon>
        <taxon>Sphingobacteriales</taxon>
        <taxon>Sphingobacteriaceae</taxon>
        <taxon>Sphingobacterium</taxon>
    </lineage>
</organism>
<name>A0ABQ3HWG9_9SPHI</name>
<gene>
    <name evidence="1" type="ORF">GCM10017764_15000</name>
</gene>
<reference evidence="2" key="1">
    <citation type="journal article" date="2019" name="Int. J. Syst. Evol. Microbiol.">
        <title>The Global Catalogue of Microorganisms (GCM) 10K type strain sequencing project: providing services to taxonomists for standard genome sequencing and annotation.</title>
        <authorList>
            <consortium name="The Broad Institute Genomics Platform"/>
            <consortium name="The Broad Institute Genome Sequencing Center for Infectious Disease"/>
            <person name="Wu L."/>
            <person name="Ma J."/>
        </authorList>
    </citation>
    <scope>NUCLEOTIDE SEQUENCE [LARGE SCALE GENOMIC DNA]</scope>
    <source>
        <strain evidence="2">CGMCC 1.12966</strain>
    </source>
</reference>
<dbReference type="Proteomes" id="UP000620550">
    <property type="component" value="Unassembled WGS sequence"/>
</dbReference>
<keyword evidence="2" id="KW-1185">Reference proteome</keyword>
<evidence type="ECO:0000313" key="2">
    <source>
        <dbReference type="Proteomes" id="UP000620550"/>
    </source>
</evidence>
<comment type="caution">
    <text evidence="1">The sequence shown here is derived from an EMBL/GenBank/DDBJ whole genome shotgun (WGS) entry which is preliminary data.</text>
</comment>
<protein>
    <submittedName>
        <fullName evidence="1">Uncharacterized protein</fullName>
    </submittedName>
</protein>
<proteinExistence type="predicted"/>
<dbReference type="RefSeq" id="WP_189626033.1">
    <property type="nucleotide sequence ID" value="NZ_BNAF01000005.1"/>
</dbReference>